<dbReference type="Pfam" id="PF00291">
    <property type="entry name" value="PALP"/>
    <property type="match status" value="1"/>
</dbReference>
<dbReference type="InterPro" id="IPR050147">
    <property type="entry name" value="Ser/Thr_Dehydratase"/>
</dbReference>
<gene>
    <name evidence="5" type="ORF">SAMN02746019_00021520</name>
</gene>
<comment type="cofactor">
    <cofactor evidence="1">
        <name>pyridoxal 5'-phosphate</name>
        <dbReference type="ChEBI" id="CHEBI:597326"/>
    </cofactor>
</comment>
<dbReference type="PANTHER" id="PTHR48078:SF6">
    <property type="entry name" value="L-THREONINE DEHYDRATASE CATABOLIC TDCB"/>
    <property type="match status" value="1"/>
</dbReference>
<keyword evidence="6" id="KW-1185">Reference proteome</keyword>
<sequence length="361" mass="38731">MDIRCARCHRTASYDPSVWRCPCGGPWEPIRPLLFDHRAIQPHRPGIWRYADLWPSALRPISLGEGWTPLIPLHRADPRLWAKLDYLMPTGSYKDRGTAAGLSALLAQGVDEVMDDSSGNAGASLAAYAARAGIRATLFVPAHAAPAKKAQMQRMGARLVEVPGPRAQATAALMETLKEGGIYASHVYNPFILMGLATAAWEIWEQLGRGPDAVIAPLGHGMLFLGLFLGFEALQAAGYIERLPRLYGVQAEACAPLARAFAAGAEDPVPVVEGETIAEGVRIASPPRGREILQAARITGGNIFTVAEEEIRAAQTALAHQGLFVEPTGALAMAAWPRAVQDTDRVVVLMLTGSGLKTPVR</sequence>
<dbReference type="GO" id="GO:0009097">
    <property type="term" value="P:isoleucine biosynthetic process"/>
    <property type="evidence" value="ECO:0007669"/>
    <property type="project" value="TreeGrafter"/>
</dbReference>
<dbReference type="InterPro" id="IPR036052">
    <property type="entry name" value="TrpB-like_PALP_sf"/>
</dbReference>
<evidence type="ECO:0000256" key="1">
    <source>
        <dbReference type="ARBA" id="ARBA00001933"/>
    </source>
</evidence>
<dbReference type="Proteomes" id="UP000197025">
    <property type="component" value="Unassembled WGS sequence"/>
</dbReference>
<dbReference type="RefSeq" id="WP_088569945.1">
    <property type="nucleotide sequence ID" value="NZ_FYEK01000003.1"/>
</dbReference>
<dbReference type="GO" id="GO:0003941">
    <property type="term" value="F:L-serine ammonia-lyase activity"/>
    <property type="evidence" value="ECO:0007669"/>
    <property type="project" value="TreeGrafter"/>
</dbReference>
<dbReference type="GO" id="GO:0006565">
    <property type="term" value="P:L-serine catabolic process"/>
    <property type="evidence" value="ECO:0007669"/>
    <property type="project" value="TreeGrafter"/>
</dbReference>
<dbReference type="AlphaFoldDB" id="A0A212PWS6"/>
<dbReference type="EMBL" id="FYEK01000003">
    <property type="protein sequence ID" value="SNB51484.1"/>
    <property type="molecule type" value="Genomic_DNA"/>
</dbReference>
<keyword evidence="3" id="KW-0456">Lyase</keyword>
<dbReference type="GO" id="GO:0004794">
    <property type="term" value="F:threonine deaminase activity"/>
    <property type="evidence" value="ECO:0007669"/>
    <property type="project" value="TreeGrafter"/>
</dbReference>
<evidence type="ECO:0000259" key="4">
    <source>
        <dbReference type="Pfam" id="PF00291"/>
    </source>
</evidence>
<feature type="domain" description="Tryptophan synthase beta chain-like PALP" evidence="4">
    <location>
        <begin position="61"/>
        <end position="349"/>
    </location>
</feature>
<evidence type="ECO:0000256" key="3">
    <source>
        <dbReference type="ARBA" id="ARBA00023239"/>
    </source>
</evidence>
<dbReference type="InParanoid" id="A0A212PWS6"/>
<reference evidence="6" key="1">
    <citation type="submission" date="2017-06" db="EMBL/GenBank/DDBJ databases">
        <authorList>
            <person name="Varghese N."/>
            <person name="Submissions S."/>
        </authorList>
    </citation>
    <scope>NUCLEOTIDE SEQUENCE [LARGE SCALE GENOMIC DNA]</scope>
    <source>
        <strain evidence="6">JAD2</strain>
    </source>
</reference>
<dbReference type="InterPro" id="IPR001926">
    <property type="entry name" value="TrpB-like_PALP"/>
</dbReference>
<evidence type="ECO:0000256" key="2">
    <source>
        <dbReference type="ARBA" id="ARBA00022898"/>
    </source>
</evidence>
<dbReference type="OrthoDB" id="9778118at2"/>
<organism evidence="5 6">
    <name type="scientific">Thermoflexus hugenholtzii JAD2</name>
    <dbReference type="NCBI Taxonomy" id="877466"/>
    <lineage>
        <taxon>Bacteria</taxon>
        <taxon>Bacillati</taxon>
        <taxon>Chloroflexota</taxon>
        <taxon>Thermoflexia</taxon>
        <taxon>Thermoflexales</taxon>
        <taxon>Thermoflexaceae</taxon>
        <taxon>Thermoflexus</taxon>
    </lineage>
</organism>
<protein>
    <submittedName>
        <fullName evidence="5">Threonine synthase</fullName>
    </submittedName>
</protein>
<dbReference type="PANTHER" id="PTHR48078">
    <property type="entry name" value="THREONINE DEHYDRATASE, MITOCHONDRIAL-RELATED"/>
    <property type="match status" value="1"/>
</dbReference>
<keyword evidence="2" id="KW-0663">Pyridoxal phosphate</keyword>
<evidence type="ECO:0000313" key="5">
    <source>
        <dbReference type="EMBL" id="SNB51484.1"/>
    </source>
</evidence>
<proteinExistence type="predicted"/>
<evidence type="ECO:0000313" key="6">
    <source>
        <dbReference type="Proteomes" id="UP000197025"/>
    </source>
</evidence>
<dbReference type="GO" id="GO:0006567">
    <property type="term" value="P:L-threonine catabolic process"/>
    <property type="evidence" value="ECO:0007669"/>
    <property type="project" value="TreeGrafter"/>
</dbReference>
<dbReference type="SUPFAM" id="SSF53686">
    <property type="entry name" value="Tryptophan synthase beta subunit-like PLP-dependent enzymes"/>
    <property type="match status" value="1"/>
</dbReference>
<name>A0A212PWS6_9CHLR</name>
<dbReference type="Gene3D" id="3.40.50.1100">
    <property type="match status" value="2"/>
</dbReference>
<accession>A0A212PWS6</accession>